<feature type="chain" id="PRO_5047048560" evidence="4">
    <location>
        <begin position="20"/>
        <end position="430"/>
    </location>
</feature>
<evidence type="ECO:0000313" key="6">
    <source>
        <dbReference type="Proteomes" id="UP001359485"/>
    </source>
</evidence>
<dbReference type="Pfam" id="PF03265">
    <property type="entry name" value="DNase_II"/>
    <property type="match status" value="1"/>
</dbReference>
<keyword evidence="2" id="KW-0378">Hydrolase</keyword>
<gene>
    <name evidence="5" type="ORF">RUM44_012436</name>
</gene>
<evidence type="ECO:0000256" key="4">
    <source>
        <dbReference type="SAM" id="SignalP"/>
    </source>
</evidence>
<reference evidence="5 6" key="1">
    <citation type="submission" date="2023-09" db="EMBL/GenBank/DDBJ databases">
        <title>Genomes of two closely related lineages of the louse Polyplax serrata with different host specificities.</title>
        <authorList>
            <person name="Martinu J."/>
            <person name="Tarabai H."/>
            <person name="Stefka J."/>
            <person name="Hypsa V."/>
        </authorList>
    </citation>
    <scope>NUCLEOTIDE SEQUENCE [LARGE SCALE GENOMIC DNA]</scope>
    <source>
        <strain evidence="5">98ZLc_SE</strain>
    </source>
</reference>
<dbReference type="InterPro" id="IPR004947">
    <property type="entry name" value="DNase_II"/>
</dbReference>
<dbReference type="Proteomes" id="UP001359485">
    <property type="component" value="Unassembled WGS sequence"/>
</dbReference>
<dbReference type="CDD" id="cd09120">
    <property type="entry name" value="PLDc_DNaseII_1"/>
    <property type="match status" value="1"/>
</dbReference>
<proteinExistence type="inferred from homology"/>
<dbReference type="PANTHER" id="PTHR10858">
    <property type="entry name" value="DEOXYRIBONUCLEASE II"/>
    <property type="match status" value="1"/>
</dbReference>
<comment type="similarity">
    <text evidence="1">Belongs to the DNase II family.</text>
</comment>
<dbReference type="EMBL" id="JAWJWF010000001">
    <property type="protein sequence ID" value="KAK6640739.1"/>
    <property type="molecule type" value="Genomic_DNA"/>
</dbReference>
<sequence length="430" mass="48991">MLSFISIVLVLRFLPVSEGQQCKNDFGKTVDWYPKSNEFLCLTVIRVVCFHAENYIFRFYLYKLPQIENNSNSNMAKGYAYIYITSLNASGDWELSKRSIRDPSSALSQTLAPIYGTSSDDIMHIFYSSEPPSEQAHLRKGESKGVVITNQKQGLWLIHSTPKFPLPPVSKKEIDTAFGKLNSFNRPNKYTYPSSASKHGQMYFCVSLPSSQLSKIGHVFKYVKPRIYSSYVPQSLEKFLLNLATKTGKYVRKTTRYQKTALKSWGGENFISYAKSKHFRKDIYVDYMAADLRTDLGVEANNRGLSPIPPNCSKQYQVYDVKELDIKLSNQSIRFKTTEDYSKWIVTTEANSSTVCIGDVSRNVYQYKYGGGALCHRNVNVWKRFMKIISKVQGCSAESRNQNGKPTTKPTKSSKKKTTEKKRTTNNKPA</sequence>
<comment type="caution">
    <text evidence="5">The sequence shown here is derived from an EMBL/GenBank/DDBJ whole genome shotgun (WGS) entry which is preliminary data.</text>
</comment>
<evidence type="ECO:0000256" key="1">
    <source>
        <dbReference type="ARBA" id="ARBA00007527"/>
    </source>
</evidence>
<organism evidence="5 6">
    <name type="scientific">Polyplax serrata</name>
    <name type="common">Common mouse louse</name>
    <dbReference type="NCBI Taxonomy" id="468196"/>
    <lineage>
        <taxon>Eukaryota</taxon>
        <taxon>Metazoa</taxon>
        <taxon>Ecdysozoa</taxon>
        <taxon>Arthropoda</taxon>
        <taxon>Hexapoda</taxon>
        <taxon>Insecta</taxon>
        <taxon>Pterygota</taxon>
        <taxon>Neoptera</taxon>
        <taxon>Paraneoptera</taxon>
        <taxon>Psocodea</taxon>
        <taxon>Troctomorpha</taxon>
        <taxon>Phthiraptera</taxon>
        <taxon>Anoplura</taxon>
        <taxon>Polyplacidae</taxon>
        <taxon>Polyplax</taxon>
    </lineage>
</organism>
<name>A0ABR1BF43_POLSC</name>
<evidence type="ECO:0000256" key="2">
    <source>
        <dbReference type="ARBA" id="ARBA00022801"/>
    </source>
</evidence>
<evidence type="ECO:0000256" key="3">
    <source>
        <dbReference type="SAM" id="MobiDB-lite"/>
    </source>
</evidence>
<protein>
    <submittedName>
        <fullName evidence="5">Uncharacterized protein</fullName>
    </submittedName>
</protein>
<accession>A0ABR1BF43</accession>
<feature type="signal peptide" evidence="4">
    <location>
        <begin position="1"/>
        <end position="19"/>
    </location>
</feature>
<feature type="region of interest" description="Disordered" evidence="3">
    <location>
        <begin position="396"/>
        <end position="430"/>
    </location>
</feature>
<dbReference type="PANTHER" id="PTHR10858:SF23">
    <property type="entry name" value="DEOXYRIBONUCLEASE II"/>
    <property type="match status" value="1"/>
</dbReference>
<keyword evidence="4" id="KW-0732">Signal</keyword>
<keyword evidence="6" id="KW-1185">Reference proteome</keyword>
<evidence type="ECO:0000313" key="5">
    <source>
        <dbReference type="EMBL" id="KAK6640739.1"/>
    </source>
</evidence>